<dbReference type="GO" id="GO:0005840">
    <property type="term" value="C:ribosome"/>
    <property type="evidence" value="ECO:0007669"/>
    <property type="project" value="UniProtKB-KW"/>
</dbReference>
<dbReference type="KEGG" id="ahk:NCTC10172_00693"/>
<keyword evidence="2" id="KW-0687">Ribonucleoprotein</keyword>
<feature type="domain" description="Ribosomal protein eL8/eL30/eS12/Gadd45" evidence="1">
    <location>
        <begin position="4"/>
        <end position="87"/>
    </location>
</feature>
<proteinExistence type="predicted"/>
<evidence type="ECO:0000313" key="3">
    <source>
        <dbReference type="Proteomes" id="UP000290909"/>
    </source>
</evidence>
<sequence>MNKGALGLAYRAKKIILGTDYVVEAMRHGELSLILLASDAGENTKKKISDKAKTYQVEVNDRHSTEELSSAIGKQNVKVVGIKDKGFGELLK</sequence>
<dbReference type="InterPro" id="IPR004038">
    <property type="entry name" value="Ribosomal_eL8/eL30/eS12/Gad45"/>
</dbReference>
<evidence type="ECO:0000313" key="2">
    <source>
        <dbReference type="EMBL" id="VEU82673.1"/>
    </source>
</evidence>
<dbReference type="SUPFAM" id="SSF55315">
    <property type="entry name" value="L30e-like"/>
    <property type="match status" value="1"/>
</dbReference>
<organism evidence="2 3">
    <name type="scientific">Acholeplasma hippikon</name>
    <dbReference type="NCBI Taxonomy" id="264636"/>
    <lineage>
        <taxon>Bacteria</taxon>
        <taxon>Bacillati</taxon>
        <taxon>Mycoplasmatota</taxon>
        <taxon>Mollicutes</taxon>
        <taxon>Acholeplasmatales</taxon>
        <taxon>Acholeplasmataceae</taxon>
        <taxon>Acholeplasma</taxon>
    </lineage>
</organism>
<protein>
    <submittedName>
        <fullName evidence="2">50S ribosomal protein, L7Ae family</fullName>
    </submittedName>
</protein>
<keyword evidence="2" id="KW-0689">Ribosomal protein</keyword>
<dbReference type="InterPro" id="IPR029064">
    <property type="entry name" value="Ribosomal_eL30-like_sf"/>
</dbReference>
<dbReference type="Gene3D" id="3.30.1330.30">
    <property type="match status" value="1"/>
</dbReference>
<keyword evidence="3" id="KW-1185">Reference proteome</keyword>
<dbReference type="Pfam" id="PF01248">
    <property type="entry name" value="Ribosomal_L7Ae"/>
    <property type="match status" value="1"/>
</dbReference>
<dbReference type="STRING" id="1408416.GCA_000702765_00099"/>
<dbReference type="AlphaFoldDB" id="A0A449BJV4"/>
<dbReference type="Proteomes" id="UP000290909">
    <property type="component" value="Chromosome"/>
</dbReference>
<dbReference type="EMBL" id="LR215050">
    <property type="protein sequence ID" value="VEU82673.1"/>
    <property type="molecule type" value="Genomic_DNA"/>
</dbReference>
<name>A0A449BJV4_9MOLU</name>
<accession>A0A449BJV4</accession>
<gene>
    <name evidence="2" type="ORF">NCTC10172_00693</name>
</gene>
<reference evidence="2 3" key="1">
    <citation type="submission" date="2019-01" db="EMBL/GenBank/DDBJ databases">
        <authorList>
            <consortium name="Pathogen Informatics"/>
        </authorList>
    </citation>
    <scope>NUCLEOTIDE SEQUENCE [LARGE SCALE GENOMIC DNA]</scope>
    <source>
        <strain evidence="2 3">NCTC10172</strain>
    </source>
</reference>
<dbReference type="RefSeq" id="WP_035368177.1">
    <property type="nucleotide sequence ID" value="NZ_LR215050.1"/>
</dbReference>
<evidence type="ECO:0000259" key="1">
    <source>
        <dbReference type="Pfam" id="PF01248"/>
    </source>
</evidence>